<dbReference type="STRING" id="708197.A0A166PLG4"/>
<protein>
    <submittedName>
        <fullName evidence="7">Kynurenine 3-monooxygenase</fullName>
    </submittedName>
</protein>
<accession>A0A166PLG4</accession>
<reference evidence="7 8" key="1">
    <citation type="submission" date="2015-06" db="EMBL/GenBank/DDBJ databases">
        <title>Survival trade-offs in plant roots during colonization by closely related pathogenic and mutualistic fungi.</title>
        <authorList>
            <person name="Hacquard S."/>
            <person name="Kracher B."/>
            <person name="Hiruma K."/>
            <person name="Weinman A."/>
            <person name="Muench P."/>
            <person name="Garrido Oter R."/>
            <person name="Ver Loren van Themaat E."/>
            <person name="Dallerey J.-F."/>
            <person name="Damm U."/>
            <person name="Henrissat B."/>
            <person name="Lespinet O."/>
            <person name="Thon M."/>
            <person name="Kemen E."/>
            <person name="McHardy A.C."/>
            <person name="Schulze-Lefert P."/>
            <person name="O'Connell R.J."/>
        </authorList>
    </citation>
    <scope>NUCLEOTIDE SEQUENCE [LARGE SCALE GENOMIC DNA]</scope>
    <source>
        <strain evidence="7 8">0861</strain>
    </source>
</reference>
<dbReference type="Proteomes" id="UP000076552">
    <property type="component" value="Unassembled WGS sequence"/>
</dbReference>
<dbReference type="EMBL" id="LFIV01000159">
    <property type="protein sequence ID" value="KZL66910.1"/>
    <property type="molecule type" value="Genomic_DNA"/>
</dbReference>
<dbReference type="GO" id="GO:0004497">
    <property type="term" value="F:monooxygenase activity"/>
    <property type="evidence" value="ECO:0007669"/>
    <property type="project" value="UniProtKB-KW"/>
</dbReference>
<dbReference type="PRINTS" id="PR00420">
    <property type="entry name" value="RNGMNOXGNASE"/>
</dbReference>
<evidence type="ECO:0000256" key="2">
    <source>
        <dbReference type="ARBA" id="ARBA00022630"/>
    </source>
</evidence>
<comment type="caution">
    <text evidence="7">The sequence shown here is derived from an EMBL/GenBank/DDBJ whole genome shotgun (WGS) entry which is preliminary data.</text>
</comment>
<dbReference type="InterPro" id="IPR050493">
    <property type="entry name" value="FAD-dep_Monooxygenase_BioMet"/>
</dbReference>
<dbReference type="Pfam" id="PF01494">
    <property type="entry name" value="FAD_binding_3"/>
    <property type="match status" value="1"/>
</dbReference>
<dbReference type="InterPro" id="IPR002938">
    <property type="entry name" value="FAD-bd"/>
</dbReference>
<evidence type="ECO:0000313" key="8">
    <source>
        <dbReference type="Proteomes" id="UP000076552"/>
    </source>
</evidence>
<dbReference type="PANTHER" id="PTHR13789:SF316">
    <property type="entry name" value="FAD-BINDING DOMAIN-CONTAINING PROTEIN"/>
    <property type="match status" value="1"/>
</dbReference>
<keyword evidence="3" id="KW-0274">FAD</keyword>
<dbReference type="Gene3D" id="3.50.50.60">
    <property type="entry name" value="FAD/NAD(P)-binding domain"/>
    <property type="match status" value="1"/>
</dbReference>
<evidence type="ECO:0000313" key="7">
    <source>
        <dbReference type="EMBL" id="KZL66910.1"/>
    </source>
</evidence>
<evidence type="ECO:0000256" key="1">
    <source>
        <dbReference type="ARBA" id="ARBA00007992"/>
    </source>
</evidence>
<keyword evidence="4" id="KW-0560">Oxidoreductase</keyword>
<feature type="domain" description="FAD-binding" evidence="6">
    <location>
        <begin position="7"/>
        <end position="361"/>
    </location>
</feature>
<sequence>MASVIQDVAIVGAGLGGAVLALRLHQESIPCRIYEAKQESSSTIVSGVSLTPNGCRVLDIVGALDRVRSQCHMTEHRSFMDGEGHIIKNTNVAPEEVFSYKIHRIYRAALLQKLTAMLKERNIPIEYGAKFEQVVEDNANGVKFIVGGRTEQASLLVGADGIYSTVRKHLAAQLPEYTGLASICGHIPTHSIPWPSDSFEKSGTIQDKPGALFIVPEVADGSELIIGRQFYYPSLDRPAWEALAADSEQLHELLRKDYDQWQPFARSILDQLSKNKEALYLWPFYRVPKLERWASSTGRVIIIGDAAHAMPPSSGQGVNQAFEDAHTLVLLLKSLLPTTNLNNALDFWHGLRQVRVDAILQMAERTNIDRLPEAERLKFEQDSAPKSHRVLHPLEHPMTWLFKPTTENQISAWIKANA</sequence>
<keyword evidence="8" id="KW-1185">Reference proteome</keyword>
<dbReference type="PANTHER" id="PTHR13789">
    <property type="entry name" value="MONOOXYGENASE"/>
    <property type="match status" value="1"/>
</dbReference>
<gene>
    <name evidence="7" type="ORF">CT0861_01538</name>
</gene>
<organism evidence="7 8">
    <name type="scientific">Colletotrichum tofieldiae</name>
    <dbReference type="NCBI Taxonomy" id="708197"/>
    <lineage>
        <taxon>Eukaryota</taxon>
        <taxon>Fungi</taxon>
        <taxon>Dikarya</taxon>
        <taxon>Ascomycota</taxon>
        <taxon>Pezizomycotina</taxon>
        <taxon>Sordariomycetes</taxon>
        <taxon>Hypocreomycetidae</taxon>
        <taxon>Glomerellales</taxon>
        <taxon>Glomerellaceae</taxon>
        <taxon>Colletotrichum</taxon>
        <taxon>Colletotrichum spaethianum species complex</taxon>
    </lineage>
</organism>
<keyword evidence="2" id="KW-0285">Flavoprotein</keyword>
<evidence type="ECO:0000259" key="6">
    <source>
        <dbReference type="Pfam" id="PF01494"/>
    </source>
</evidence>
<evidence type="ECO:0000256" key="4">
    <source>
        <dbReference type="ARBA" id="ARBA00023002"/>
    </source>
</evidence>
<comment type="similarity">
    <text evidence="1">Belongs to the paxM FAD-dependent monooxygenase family.</text>
</comment>
<evidence type="ECO:0000256" key="3">
    <source>
        <dbReference type="ARBA" id="ARBA00022827"/>
    </source>
</evidence>
<dbReference type="InterPro" id="IPR036188">
    <property type="entry name" value="FAD/NAD-bd_sf"/>
</dbReference>
<keyword evidence="5 7" id="KW-0503">Monooxygenase</keyword>
<dbReference type="AlphaFoldDB" id="A0A166PLG4"/>
<evidence type="ECO:0000256" key="5">
    <source>
        <dbReference type="ARBA" id="ARBA00023033"/>
    </source>
</evidence>
<dbReference type="SUPFAM" id="SSF51905">
    <property type="entry name" value="FAD/NAD(P)-binding domain"/>
    <property type="match status" value="1"/>
</dbReference>
<dbReference type="GO" id="GO:0071949">
    <property type="term" value="F:FAD binding"/>
    <property type="evidence" value="ECO:0007669"/>
    <property type="project" value="InterPro"/>
</dbReference>
<proteinExistence type="inferred from homology"/>
<name>A0A166PLG4_9PEZI</name>